<dbReference type="EMBL" id="JBBHLI010000004">
    <property type="protein sequence ID" value="MEK9501007.1"/>
    <property type="molecule type" value="Genomic_DNA"/>
</dbReference>
<sequence>MADILRIASGQGFWGDDLDAPVRQVEEGPIDVLMLDYLAEVTMSIMQKQRDRDPSAGYARDFVPLMKRIFPAVAERGIRVITNAGGVNPEGCANALVEAGREAGVAGRALVGRVEGDDILERLPQLIAEGHSLDNMETGEPLESILDRVRSANVYIGAAPIVEALKRGAHVIVTGRSTDTALTYGAMMHAFGWSEDDHDRLAAGVVAGHINECGAQSTGGNCLADWWTMPDMARVGFPIVEAHADGSFVVTKHAGTGGRVTRRTVTEQIVYEMGDPTDYITPDVVADFTTIRLEDDGPDRVRVTGVKGGPRTPFLKASIAYSDGWKATGTLTYSWPDAAAKARAADRVLRERMDRLGLEFDEIRTELVGWDSTHGALVGEPPADLPEVQLRVGVRGSDRAAVERFTRELAPLILTGPPSVTGFAGGRPRVQEIMAYWPALIRREAVEPGLSVDVLEV</sequence>
<organism evidence="2 3">
    <name type="scientific">Gaopeijia maritima</name>
    <dbReference type="NCBI Taxonomy" id="3119007"/>
    <lineage>
        <taxon>Bacteria</taxon>
        <taxon>Pseudomonadati</taxon>
        <taxon>Gemmatimonadota</taxon>
        <taxon>Longimicrobiia</taxon>
        <taxon>Gaopeijiales</taxon>
        <taxon>Gaopeijiaceae</taxon>
        <taxon>Gaopeijia</taxon>
    </lineage>
</organism>
<evidence type="ECO:0000259" key="1">
    <source>
        <dbReference type="Pfam" id="PF07287"/>
    </source>
</evidence>
<dbReference type="Pfam" id="PF07287">
    <property type="entry name" value="AtuA"/>
    <property type="match status" value="1"/>
</dbReference>
<name>A0ABU9EAA7_9BACT</name>
<dbReference type="RefSeq" id="WP_405276973.1">
    <property type="nucleotide sequence ID" value="NZ_CP144380.1"/>
</dbReference>
<reference evidence="2 3" key="1">
    <citation type="submission" date="2024-02" db="EMBL/GenBank/DDBJ databases">
        <title>A novel Gemmatimonadota bacterium.</title>
        <authorList>
            <person name="Du Z.-J."/>
            <person name="Ye Y.-Q."/>
        </authorList>
    </citation>
    <scope>NUCLEOTIDE SEQUENCE [LARGE SCALE GENOMIC DNA]</scope>
    <source>
        <strain evidence="2 3">DH-20</strain>
    </source>
</reference>
<proteinExistence type="predicted"/>
<comment type="caution">
    <text evidence="2">The sequence shown here is derived from an EMBL/GenBank/DDBJ whole genome shotgun (WGS) entry which is preliminary data.</text>
</comment>
<evidence type="ECO:0000313" key="3">
    <source>
        <dbReference type="Proteomes" id="UP001484239"/>
    </source>
</evidence>
<evidence type="ECO:0000313" key="2">
    <source>
        <dbReference type="EMBL" id="MEK9501007.1"/>
    </source>
</evidence>
<dbReference type="InterPro" id="IPR010839">
    <property type="entry name" value="AtuA_N"/>
</dbReference>
<dbReference type="PANTHER" id="PTHR47708">
    <property type="match status" value="1"/>
</dbReference>
<feature type="domain" description="Acyclic terpene utilisation N-terminal" evidence="1">
    <location>
        <begin position="5"/>
        <end position="448"/>
    </location>
</feature>
<accession>A0ABU9EAA7</accession>
<keyword evidence="3" id="KW-1185">Reference proteome</keyword>
<gene>
    <name evidence="2" type="ORF">WI372_08465</name>
</gene>
<protein>
    <submittedName>
        <fullName evidence="2">Acyclic terpene utilization AtuA family protein</fullName>
    </submittedName>
</protein>
<dbReference type="PANTHER" id="PTHR47708:SF2">
    <property type="entry name" value="SI:CH73-132F6.5"/>
    <property type="match status" value="1"/>
</dbReference>
<dbReference type="Proteomes" id="UP001484239">
    <property type="component" value="Unassembled WGS sequence"/>
</dbReference>